<dbReference type="EMBL" id="QXTE01000138">
    <property type="protein sequence ID" value="TFK04442.1"/>
    <property type="molecule type" value="Genomic_DNA"/>
</dbReference>
<evidence type="ECO:0000259" key="11">
    <source>
        <dbReference type="Pfam" id="PF24609"/>
    </source>
</evidence>
<evidence type="ECO:0000256" key="8">
    <source>
        <dbReference type="ARBA" id="ARBA00023180"/>
    </source>
</evidence>
<dbReference type="OrthoDB" id="2984333at2759"/>
<dbReference type="Gene3D" id="1.10.238.10">
    <property type="entry name" value="EF-hand"/>
    <property type="match status" value="1"/>
</dbReference>
<dbReference type="AlphaFoldDB" id="A0A4D9E9G7"/>
<evidence type="ECO:0000256" key="7">
    <source>
        <dbReference type="ARBA" id="ARBA00023136"/>
    </source>
</evidence>
<dbReference type="PANTHER" id="PTHR10037">
    <property type="entry name" value="VOLTAGE-GATED CATION CHANNEL CALCIUM AND SODIUM"/>
    <property type="match status" value="1"/>
</dbReference>
<proteinExistence type="predicted"/>
<dbReference type="InterPro" id="IPR043203">
    <property type="entry name" value="VGCC_Ca_Na"/>
</dbReference>
<evidence type="ECO:0000256" key="5">
    <source>
        <dbReference type="ARBA" id="ARBA00023053"/>
    </source>
</evidence>
<evidence type="ECO:0000256" key="10">
    <source>
        <dbReference type="ARBA" id="ARBA00023303"/>
    </source>
</evidence>
<dbReference type="GO" id="GO:0001518">
    <property type="term" value="C:voltage-gated sodium channel complex"/>
    <property type="evidence" value="ECO:0007669"/>
    <property type="project" value="TreeGrafter"/>
</dbReference>
<dbReference type="InterPro" id="IPR058542">
    <property type="entry name" value="IQ_SCN5A_C"/>
</dbReference>
<evidence type="ECO:0000256" key="1">
    <source>
        <dbReference type="ARBA" id="ARBA00004236"/>
    </source>
</evidence>
<accession>A0A4D9E9G7</accession>
<dbReference type="GO" id="GO:0019228">
    <property type="term" value="P:neuronal action potential"/>
    <property type="evidence" value="ECO:0007669"/>
    <property type="project" value="TreeGrafter"/>
</dbReference>
<evidence type="ECO:0000256" key="4">
    <source>
        <dbReference type="ARBA" id="ARBA00022882"/>
    </source>
</evidence>
<keyword evidence="8" id="KW-0325">Glycoprotein</keyword>
<keyword evidence="3" id="KW-1003">Cell membrane</keyword>
<keyword evidence="6" id="KW-0406">Ion transport</keyword>
<keyword evidence="10 12" id="KW-0407">Ion channel</keyword>
<dbReference type="FunFam" id="1.10.238.10:FF:000002">
    <property type="entry name" value="Sodium channel protein"/>
    <property type="match status" value="1"/>
</dbReference>
<feature type="domain" description="SCN5A-like C-terminal IQ motif" evidence="11">
    <location>
        <begin position="127"/>
        <end position="161"/>
    </location>
</feature>
<reference evidence="12 13" key="2">
    <citation type="submission" date="2019-04" db="EMBL/GenBank/DDBJ databases">
        <title>The genome sequence of big-headed turtle.</title>
        <authorList>
            <person name="Gong S."/>
        </authorList>
    </citation>
    <scope>NUCLEOTIDE SEQUENCE [LARGE SCALE GENOMIC DNA]</scope>
    <source>
        <strain evidence="12">DO16091913</strain>
        <tissue evidence="12">Muscle</tissue>
    </source>
</reference>
<keyword evidence="4" id="KW-0851">Voltage-gated channel</keyword>
<evidence type="ECO:0000313" key="13">
    <source>
        <dbReference type="Proteomes" id="UP000297703"/>
    </source>
</evidence>
<keyword evidence="2" id="KW-0813">Transport</keyword>
<dbReference type="Pfam" id="PF24609">
    <property type="entry name" value="IQ_SCN5A_C"/>
    <property type="match status" value="1"/>
</dbReference>
<dbReference type="Gene3D" id="1.20.5.1190">
    <property type="entry name" value="iswi atpase"/>
    <property type="match status" value="1"/>
</dbReference>
<dbReference type="GO" id="GO:0086010">
    <property type="term" value="P:membrane depolarization during action potential"/>
    <property type="evidence" value="ECO:0007669"/>
    <property type="project" value="TreeGrafter"/>
</dbReference>
<name>A0A4D9E9G7_9SAUR</name>
<comment type="subcellular location">
    <subcellularLocation>
        <location evidence="1">Cell membrane</location>
    </subcellularLocation>
</comment>
<dbReference type="STRING" id="55544.A0A4D9E9G7"/>
<comment type="caution">
    <text evidence="12">The sequence shown here is derived from an EMBL/GenBank/DDBJ whole genome shotgun (WGS) entry which is preliminary data.</text>
</comment>
<keyword evidence="13" id="KW-1185">Reference proteome</keyword>
<protein>
    <submittedName>
        <fullName evidence="12">Sodium channel protein type 5 subunit alpha</fullName>
    </submittedName>
</protein>
<evidence type="ECO:0000256" key="3">
    <source>
        <dbReference type="ARBA" id="ARBA00022475"/>
    </source>
</evidence>
<dbReference type="Proteomes" id="UP000297703">
    <property type="component" value="Unassembled WGS sequence"/>
</dbReference>
<reference evidence="12 13" key="1">
    <citation type="submission" date="2019-04" db="EMBL/GenBank/DDBJ databases">
        <title>Draft genome of the big-headed turtle Platysternon megacephalum.</title>
        <authorList>
            <person name="Gong S."/>
        </authorList>
    </citation>
    <scope>NUCLEOTIDE SEQUENCE [LARGE SCALE GENOMIC DNA]</scope>
    <source>
        <strain evidence="12">DO16091913</strain>
        <tissue evidence="12">Muscle</tissue>
    </source>
</reference>
<gene>
    <name evidence="12" type="ORF">DR999_PMT13072</name>
</gene>
<evidence type="ECO:0000256" key="9">
    <source>
        <dbReference type="ARBA" id="ARBA00023201"/>
    </source>
</evidence>
<dbReference type="PANTHER" id="PTHR10037:SF208">
    <property type="entry name" value="SODIUM CHANNEL PROTEIN TYPE 10 SUBUNIT ALPHA"/>
    <property type="match status" value="1"/>
</dbReference>
<dbReference type="GO" id="GO:0005248">
    <property type="term" value="F:voltage-gated sodium channel activity"/>
    <property type="evidence" value="ECO:0007669"/>
    <property type="project" value="TreeGrafter"/>
</dbReference>
<keyword evidence="7" id="KW-0472">Membrane</keyword>
<evidence type="ECO:0000256" key="6">
    <source>
        <dbReference type="ARBA" id="ARBA00023065"/>
    </source>
</evidence>
<organism evidence="12 13">
    <name type="scientific">Platysternon megacephalum</name>
    <name type="common">big-headed turtle</name>
    <dbReference type="NCBI Taxonomy" id="55544"/>
    <lineage>
        <taxon>Eukaryota</taxon>
        <taxon>Metazoa</taxon>
        <taxon>Chordata</taxon>
        <taxon>Craniata</taxon>
        <taxon>Vertebrata</taxon>
        <taxon>Euteleostomi</taxon>
        <taxon>Archelosauria</taxon>
        <taxon>Testudinata</taxon>
        <taxon>Testudines</taxon>
        <taxon>Cryptodira</taxon>
        <taxon>Durocryptodira</taxon>
        <taxon>Testudinoidea</taxon>
        <taxon>Platysternidae</taxon>
        <taxon>Platysternon</taxon>
    </lineage>
</organism>
<evidence type="ECO:0000313" key="12">
    <source>
        <dbReference type="EMBL" id="TFK04442.1"/>
    </source>
</evidence>
<dbReference type="FunFam" id="1.20.5.1190:FF:000001">
    <property type="entry name" value="Sodium channel protein"/>
    <property type="match status" value="1"/>
</dbReference>
<sequence>MYIAVILENLNVATEESTEPLCEDDFDMFYEIWGKFDSEATQFIEYSALSDFADALEKPLRVSKPNKIQFIAMDLPIFSGDRIYYWDILLAFIKRVLGESGEMDKLMMENKLKIAIPSKLAYKPITSTLRRRQEELSAIIIQRAFRSHLIQCSMKQGSFSYQHRTCDSSIFEEDVSEKKGSS</sequence>
<evidence type="ECO:0000256" key="2">
    <source>
        <dbReference type="ARBA" id="ARBA00022448"/>
    </source>
</evidence>
<keyword evidence="5" id="KW-0915">Sodium</keyword>
<keyword evidence="9" id="KW-0739">Sodium transport</keyword>